<dbReference type="EMBL" id="SWLB01000006">
    <property type="protein sequence ID" value="KAF3337440.1"/>
    <property type="molecule type" value="Genomic_DNA"/>
</dbReference>
<comment type="caution">
    <text evidence="4">The sequence shown here is derived from an EMBL/GenBank/DDBJ whole genome shotgun (WGS) entry which is preliminary data.</text>
</comment>
<sequence length="196" mass="22388">MEVGAWNNRAHLGMFQPYQNQTQSGEEDLWEYFPCPFCCIEVEVPFLSSHLQEEHCFDFKNAVCPMCADTPGKDMISHFTIHHSHQIKRRKSHRSSLWNQNSSTVYEDSFSEMAPNRGTVYGTESAADPLLSQFICTVAPINSDLGKVNHTSEMISVSSHDMRSVAHAVENLGEEDLEERVQRVEFVRQMLISTIF</sequence>
<evidence type="ECO:0000256" key="1">
    <source>
        <dbReference type="ARBA" id="ARBA00007109"/>
    </source>
</evidence>
<feature type="domain" description="Di19 zinc-binding" evidence="2">
    <location>
        <begin position="32"/>
        <end position="84"/>
    </location>
</feature>
<dbReference type="PANTHER" id="PTHR31875">
    <property type="entry name" value="PROTEIN DEHYDRATION-INDUCED 19"/>
    <property type="match status" value="1"/>
</dbReference>
<dbReference type="Proteomes" id="UP000623129">
    <property type="component" value="Unassembled WGS sequence"/>
</dbReference>
<name>A0A833VQK1_9POAL</name>
<protein>
    <submittedName>
        <fullName evidence="4">Protein DEHYDRATION-INDUCED 19 6-like protein</fullName>
    </submittedName>
</protein>
<dbReference type="AlphaFoldDB" id="A0A833VQK1"/>
<keyword evidence="5" id="KW-1185">Reference proteome</keyword>
<dbReference type="InterPro" id="IPR033347">
    <property type="entry name" value="Di19"/>
</dbReference>
<reference evidence="4" key="1">
    <citation type="submission" date="2020-01" db="EMBL/GenBank/DDBJ databases">
        <title>Genome sequence of Kobresia littledalei, the first chromosome-level genome in the family Cyperaceae.</title>
        <authorList>
            <person name="Qu G."/>
        </authorList>
    </citation>
    <scope>NUCLEOTIDE SEQUENCE</scope>
    <source>
        <strain evidence="4">C.B.Clarke</strain>
        <tissue evidence="4">Leaf</tissue>
    </source>
</reference>
<dbReference type="InterPro" id="IPR008598">
    <property type="entry name" value="Di19_Zn-bd"/>
</dbReference>
<dbReference type="PANTHER" id="PTHR31875:SF24">
    <property type="entry name" value="PROTEIN DEHYDRATION-INDUCED 19 HOMOLOG 5"/>
    <property type="match status" value="1"/>
</dbReference>
<dbReference type="Pfam" id="PF14571">
    <property type="entry name" value="Di19_C"/>
    <property type="match status" value="1"/>
</dbReference>
<proteinExistence type="inferred from homology"/>
<comment type="similarity">
    <text evidence="1">Belongs to the Di19 family.</text>
</comment>
<evidence type="ECO:0000313" key="5">
    <source>
        <dbReference type="Proteomes" id="UP000623129"/>
    </source>
</evidence>
<organism evidence="4 5">
    <name type="scientific">Carex littledalei</name>
    <dbReference type="NCBI Taxonomy" id="544730"/>
    <lineage>
        <taxon>Eukaryota</taxon>
        <taxon>Viridiplantae</taxon>
        <taxon>Streptophyta</taxon>
        <taxon>Embryophyta</taxon>
        <taxon>Tracheophyta</taxon>
        <taxon>Spermatophyta</taxon>
        <taxon>Magnoliopsida</taxon>
        <taxon>Liliopsida</taxon>
        <taxon>Poales</taxon>
        <taxon>Cyperaceae</taxon>
        <taxon>Cyperoideae</taxon>
        <taxon>Cariceae</taxon>
        <taxon>Carex</taxon>
        <taxon>Carex subgen. Euthyceras</taxon>
    </lineage>
</organism>
<dbReference type="Pfam" id="PF05605">
    <property type="entry name" value="zf-Di19"/>
    <property type="match status" value="1"/>
</dbReference>
<dbReference type="InterPro" id="IPR027935">
    <property type="entry name" value="Di19_C"/>
</dbReference>
<gene>
    <name evidence="4" type="ORF">FCM35_KLT18027</name>
</gene>
<evidence type="ECO:0000259" key="3">
    <source>
        <dbReference type="Pfam" id="PF14571"/>
    </source>
</evidence>
<evidence type="ECO:0000259" key="2">
    <source>
        <dbReference type="Pfam" id="PF05605"/>
    </source>
</evidence>
<feature type="domain" description="Di19 C-terminal" evidence="3">
    <location>
        <begin position="119"/>
        <end position="195"/>
    </location>
</feature>
<dbReference type="OrthoDB" id="9049620at2759"/>
<accession>A0A833VQK1</accession>
<evidence type="ECO:0000313" key="4">
    <source>
        <dbReference type="EMBL" id="KAF3337440.1"/>
    </source>
</evidence>